<dbReference type="Gene3D" id="3.10.580.10">
    <property type="entry name" value="CBS-domain"/>
    <property type="match status" value="1"/>
</dbReference>
<proteinExistence type="predicted"/>
<dbReference type="Pfam" id="PF00571">
    <property type="entry name" value="CBS"/>
    <property type="match status" value="2"/>
</dbReference>
<dbReference type="SMART" id="SM00116">
    <property type="entry name" value="CBS"/>
    <property type="match status" value="2"/>
</dbReference>
<dbReference type="SUPFAM" id="SSF47413">
    <property type="entry name" value="lambda repressor-like DNA-binding domains"/>
    <property type="match status" value="1"/>
</dbReference>
<evidence type="ECO:0000313" key="5">
    <source>
        <dbReference type="EMBL" id="OUJ18464.1"/>
    </source>
</evidence>
<keyword evidence="1 2" id="KW-0129">CBS domain</keyword>
<evidence type="ECO:0000256" key="2">
    <source>
        <dbReference type="PROSITE-ProRule" id="PRU00703"/>
    </source>
</evidence>
<dbReference type="InterPro" id="IPR001387">
    <property type="entry name" value="Cro/C1-type_HTH"/>
</dbReference>
<evidence type="ECO:0000313" key="6">
    <source>
        <dbReference type="Proteomes" id="UP000195137"/>
    </source>
</evidence>
<feature type="domain" description="HTH cro/C1-type" evidence="3">
    <location>
        <begin position="9"/>
        <end position="63"/>
    </location>
</feature>
<dbReference type="PROSITE" id="PS50943">
    <property type="entry name" value="HTH_CROC1"/>
    <property type="match status" value="1"/>
</dbReference>
<dbReference type="SUPFAM" id="SSF54631">
    <property type="entry name" value="CBS-domain pair"/>
    <property type="match status" value="1"/>
</dbReference>
<dbReference type="InterPro" id="IPR000644">
    <property type="entry name" value="CBS_dom"/>
</dbReference>
<keyword evidence="6" id="KW-1185">Reference proteome</keyword>
<dbReference type="PROSITE" id="PS51371">
    <property type="entry name" value="CBS"/>
    <property type="match status" value="1"/>
</dbReference>
<dbReference type="InterPro" id="IPR010982">
    <property type="entry name" value="Lambda_DNA-bd_dom_sf"/>
</dbReference>
<dbReference type="AlphaFoldDB" id="A0A1Y3GE41"/>
<dbReference type="PANTHER" id="PTHR43080:SF4">
    <property type="entry name" value="CRO-LIKE PROTEIN"/>
    <property type="match status" value="1"/>
</dbReference>
<dbReference type="InterPro" id="IPR051257">
    <property type="entry name" value="Diverse_CBS-Domain"/>
</dbReference>
<dbReference type="Proteomes" id="UP000195137">
    <property type="component" value="Unassembled WGS sequence"/>
</dbReference>
<accession>A0A1Y3GE41</accession>
<dbReference type="OrthoDB" id="30763at2157"/>
<dbReference type="EMBL" id="MRZU01000004">
    <property type="protein sequence ID" value="OUJ18464.1"/>
    <property type="molecule type" value="Genomic_DNA"/>
</dbReference>
<dbReference type="PANTHER" id="PTHR43080">
    <property type="entry name" value="CBS DOMAIN-CONTAINING PROTEIN CBSX3, MITOCHONDRIAL"/>
    <property type="match status" value="1"/>
</dbReference>
<organism evidence="5 6">
    <name type="scientific">Methanonatronarchaeum thermophilum</name>
    <dbReference type="NCBI Taxonomy" id="1927129"/>
    <lineage>
        <taxon>Archaea</taxon>
        <taxon>Methanobacteriati</taxon>
        <taxon>Methanobacteriota</taxon>
        <taxon>Methanonatronarchaeia</taxon>
        <taxon>Methanonatronarchaeales</taxon>
        <taxon>Methanonatronarchaeaceae</taxon>
        <taxon>Methanonatronarchaeum</taxon>
    </lineage>
</organism>
<evidence type="ECO:0000259" key="4">
    <source>
        <dbReference type="PROSITE" id="PS51371"/>
    </source>
</evidence>
<reference evidence="5 6" key="1">
    <citation type="submission" date="2016-12" db="EMBL/GenBank/DDBJ databases">
        <title>Discovery of methanogenic haloarchaea.</title>
        <authorList>
            <person name="Sorokin D.Y."/>
            <person name="Makarova K.S."/>
            <person name="Abbas B."/>
            <person name="Ferrer M."/>
            <person name="Golyshin P.N."/>
        </authorList>
    </citation>
    <scope>NUCLEOTIDE SEQUENCE [LARGE SCALE GENOMIC DNA]</scope>
    <source>
        <strain evidence="5">AMET1</strain>
    </source>
</reference>
<dbReference type="SMART" id="SM00530">
    <property type="entry name" value="HTH_XRE"/>
    <property type="match status" value="1"/>
</dbReference>
<protein>
    <submittedName>
        <fullName evidence="5">Putative transcriptional regulator with C-terminal CBS domain</fullName>
    </submittedName>
</protein>
<feature type="domain" description="CBS" evidence="4">
    <location>
        <begin position="70"/>
        <end position="126"/>
    </location>
</feature>
<dbReference type="InterPro" id="IPR017158">
    <property type="entry name" value="Tscrpt-reg_CBS-contain_prd"/>
</dbReference>
<dbReference type="PIRSF" id="PIRSF037253">
    <property type="entry name" value="HTH_CBS_prd"/>
    <property type="match status" value="1"/>
</dbReference>
<dbReference type="InterPro" id="IPR046342">
    <property type="entry name" value="CBS_dom_sf"/>
</dbReference>
<dbReference type="GO" id="GO:0003677">
    <property type="term" value="F:DNA binding"/>
    <property type="evidence" value="ECO:0007669"/>
    <property type="project" value="InterPro"/>
</dbReference>
<sequence length="187" mass="20842">MNLPSLGDIKRLRKKVGMTQSELADRAGVSQPLIARIESLDIDPRFSTFKKIYETLQEAEKERINAGDVMHSPVITVKCYQELKDAIEVMRDSDFSQIPVIDKHGVPIGSVCESTIINELDSTTPERIRDKKVEDVMGSCFPTVTPVTDLEVVLGMLEYTPAILVTEKGKLVGVITKHDIMKVAEEK</sequence>
<dbReference type="Pfam" id="PF01381">
    <property type="entry name" value="HTH_3"/>
    <property type="match status" value="1"/>
</dbReference>
<evidence type="ECO:0000259" key="3">
    <source>
        <dbReference type="PROSITE" id="PS50943"/>
    </source>
</evidence>
<dbReference type="CDD" id="cd00093">
    <property type="entry name" value="HTH_XRE"/>
    <property type="match status" value="1"/>
</dbReference>
<name>A0A1Y3GE41_9EURY</name>
<gene>
    <name evidence="5" type="ORF">AMET1_1380</name>
</gene>
<dbReference type="RefSeq" id="WP_086637735.1">
    <property type="nucleotide sequence ID" value="NZ_MRZU01000004.1"/>
</dbReference>
<comment type="caution">
    <text evidence="5">The sequence shown here is derived from an EMBL/GenBank/DDBJ whole genome shotgun (WGS) entry which is preliminary data.</text>
</comment>
<dbReference type="Gene3D" id="1.10.260.40">
    <property type="entry name" value="lambda repressor-like DNA-binding domains"/>
    <property type="match status" value="1"/>
</dbReference>
<evidence type="ECO:0000256" key="1">
    <source>
        <dbReference type="ARBA" id="ARBA00023122"/>
    </source>
</evidence>